<proteinExistence type="predicted"/>
<reference evidence="2 3" key="1">
    <citation type="submission" date="2023-12" db="EMBL/GenBank/DDBJ databases">
        <title>Whole genome sequencing of Paenibacillus phoenicis isolated from the Phoenix Mars Lander spacecraft assembly facility.</title>
        <authorList>
            <person name="Garcia A."/>
            <person name="Venkateswaran K."/>
        </authorList>
    </citation>
    <scope>NUCLEOTIDE SEQUENCE [LARGE SCALE GENOMIC DNA]</scope>
    <source>
        <strain evidence="2 3">3PO2SA</strain>
    </source>
</reference>
<evidence type="ECO:0000313" key="2">
    <source>
        <dbReference type="EMBL" id="MEA3570458.1"/>
    </source>
</evidence>
<gene>
    <name evidence="2" type="ORF">U9M73_10660</name>
</gene>
<evidence type="ECO:0000256" key="1">
    <source>
        <dbReference type="SAM" id="Phobius"/>
    </source>
</evidence>
<evidence type="ECO:0000313" key="3">
    <source>
        <dbReference type="Proteomes" id="UP001292216"/>
    </source>
</evidence>
<dbReference type="RefSeq" id="WP_232282255.1">
    <property type="nucleotide sequence ID" value="NZ_CBCSKM010000013.1"/>
</dbReference>
<feature type="transmembrane region" description="Helical" evidence="1">
    <location>
        <begin position="6"/>
        <end position="29"/>
    </location>
</feature>
<comment type="caution">
    <text evidence="2">The sequence shown here is derived from an EMBL/GenBank/DDBJ whole genome shotgun (WGS) entry which is preliminary data.</text>
</comment>
<sequence>MEVKDALSLMIQFGALLIALIGLVITIVATSNQNKKK</sequence>
<protein>
    <submittedName>
        <fullName evidence="2">Holin-like toxin</fullName>
    </submittedName>
</protein>
<dbReference type="EMBL" id="JAYERP010000001">
    <property type="protein sequence ID" value="MEA3570458.1"/>
    <property type="molecule type" value="Genomic_DNA"/>
</dbReference>
<keyword evidence="1" id="KW-1133">Transmembrane helix</keyword>
<keyword evidence="3" id="KW-1185">Reference proteome</keyword>
<dbReference type="Pfam" id="PF16935">
    <property type="entry name" value="Hol_Tox"/>
    <property type="match status" value="1"/>
</dbReference>
<keyword evidence="1" id="KW-0812">Transmembrane</keyword>
<accession>A0ABU5PKL6</accession>
<keyword evidence="1" id="KW-0472">Membrane</keyword>
<organism evidence="2 3">
    <name type="scientific">Paenibacillus phoenicis</name>
    <dbReference type="NCBI Taxonomy" id="554117"/>
    <lineage>
        <taxon>Bacteria</taxon>
        <taxon>Bacillati</taxon>
        <taxon>Bacillota</taxon>
        <taxon>Bacilli</taxon>
        <taxon>Bacillales</taxon>
        <taxon>Paenibacillaceae</taxon>
        <taxon>Paenibacillus</taxon>
    </lineage>
</organism>
<dbReference type="InterPro" id="IPR031616">
    <property type="entry name" value="BsrE-like"/>
</dbReference>
<name>A0ABU5PKL6_9BACL</name>
<dbReference type="Proteomes" id="UP001292216">
    <property type="component" value="Unassembled WGS sequence"/>
</dbReference>